<evidence type="ECO:0000259" key="7">
    <source>
        <dbReference type="Pfam" id="PF10035"/>
    </source>
</evidence>
<dbReference type="RefSeq" id="WP_021584067.1">
    <property type="nucleotide sequence ID" value="NZ_AWET01000032.1"/>
</dbReference>
<keyword evidence="2" id="KW-1003">Cell membrane</keyword>
<dbReference type="CDD" id="cd16380">
    <property type="entry name" value="YitT_C"/>
    <property type="match status" value="1"/>
</dbReference>
<comment type="subcellular location">
    <subcellularLocation>
        <location evidence="1">Cell membrane</location>
        <topology evidence="1">Multi-pass membrane protein</topology>
    </subcellularLocation>
</comment>
<evidence type="ECO:0000256" key="1">
    <source>
        <dbReference type="ARBA" id="ARBA00004651"/>
    </source>
</evidence>
<evidence type="ECO:0000256" key="5">
    <source>
        <dbReference type="ARBA" id="ARBA00023136"/>
    </source>
</evidence>
<feature type="transmembrane region" description="Helical" evidence="6">
    <location>
        <begin position="47"/>
        <end position="67"/>
    </location>
</feature>
<evidence type="ECO:0000313" key="9">
    <source>
        <dbReference type="Proteomes" id="UP000016600"/>
    </source>
</evidence>
<evidence type="ECO:0000256" key="4">
    <source>
        <dbReference type="ARBA" id="ARBA00022989"/>
    </source>
</evidence>
<dbReference type="InterPro" id="IPR019264">
    <property type="entry name" value="DUF2179"/>
</dbReference>
<keyword evidence="5 6" id="KW-0472">Membrane</keyword>
<protein>
    <submittedName>
        <fullName evidence="8">PF10035 family protein</fullName>
    </submittedName>
</protein>
<sequence length="307" mass="33358">MTRKKKLSELHDYLFIALAMFIGSAGWVLFLLPNHITLGGLPGISSVLYWGLGIPVTVSYLVINLLLLGAALRILGWRFCIKTIWAVLTFTLATSVLQNLTGGTGLLTDQPFMATVIGGCFLGVGVGLGLSCNGSTGGSDVVAAMINKYHDISLGTGILLCDIFIVTSSYLVLKDWNQVIYGYVVLILSSICVDHVVNRLRRSVQFFIISDKYQEISRAINTTADRGCTILNGQGVYSGREVRMLFVLARQSESSTIFNLIDDIDPGAFVSQSAVIGVYGLGFDKFRRSKKSVKQKMQPVAVPAEES</sequence>
<keyword evidence="9" id="KW-1185">Reference proteome</keyword>
<evidence type="ECO:0000256" key="2">
    <source>
        <dbReference type="ARBA" id="ARBA00022475"/>
    </source>
</evidence>
<feature type="transmembrane region" description="Helical" evidence="6">
    <location>
        <begin position="152"/>
        <end position="173"/>
    </location>
</feature>
<dbReference type="Pfam" id="PF10035">
    <property type="entry name" value="DUF2179"/>
    <property type="match status" value="1"/>
</dbReference>
<keyword evidence="3 6" id="KW-0812">Transmembrane</keyword>
<dbReference type="Pfam" id="PF02588">
    <property type="entry name" value="YitT_membrane"/>
    <property type="match status" value="1"/>
</dbReference>
<dbReference type="InterPro" id="IPR051461">
    <property type="entry name" value="UPF0750_membrane"/>
</dbReference>
<feature type="transmembrane region" description="Helical" evidence="6">
    <location>
        <begin position="12"/>
        <end position="32"/>
    </location>
</feature>
<dbReference type="GO" id="GO:0005886">
    <property type="term" value="C:plasma membrane"/>
    <property type="evidence" value="ECO:0007669"/>
    <property type="project" value="UniProtKB-SubCell"/>
</dbReference>
<dbReference type="PIRSF" id="PIRSF006483">
    <property type="entry name" value="Membrane_protein_YitT"/>
    <property type="match status" value="1"/>
</dbReference>
<reference evidence="8 9" key="1">
    <citation type="submission" date="2013-08" db="EMBL/GenBank/DDBJ databases">
        <authorList>
            <person name="Durkin A.S."/>
            <person name="Haft D.R."/>
            <person name="McCorrison J."/>
            <person name="Torralba M."/>
            <person name="Gillis M."/>
            <person name="Haft D.H."/>
            <person name="Methe B."/>
            <person name="Sutton G."/>
            <person name="Nelson K.E."/>
        </authorList>
    </citation>
    <scope>NUCLEOTIDE SEQUENCE [LARGE SCALE GENOMIC DNA]</scope>
    <source>
        <strain evidence="8 9">F0068</strain>
    </source>
</reference>
<feature type="transmembrane region" description="Helical" evidence="6">
    <location>
        <begin position="79"/>
        <end position="100"/>
    </location>
</feature>
<evidence type="ECO:0000256" key="3">
    <source>
        <dbReference type="ARBA" id="ARBA00022692"/>
    </source>
</evidence>
<feature type="domain" description="DUF2179" evidence="7">
    <location>
        <begin position="226"/>
        <end position="280"/>
    </location>
</feature>
<dbReference type="AlphaFoldDB" id="U2MHE2"/>
<dbReference type="Proteomes" id="UP000016600">
    <property type="component" value="Unassembled WGS sequence"/>
</dbReference>
<dbReference type="PANTHER" id="PTHR33545">
    <property type="entry name" value="UPF0750 MEMBRANE PROTEIN YITT-RELATED"/>
    <property type="match status" value="1"/>
</dbReference>
<dbReference type="InterPro" id="IPR003740">
    <property type="entry name" value="YitT"/>
</dbReference>
<name>U2MHE2_9BACT</name>
<evidence type="ECO:0000313" key="8">
    <source>
        <dbReference type="EMBL" id="ERK01065.1"/>
    </source>
</evidence>
<dbReference type="EMBL" id="AWET01000032">
    <property type="protein sequence ID" value="ERK01065.1"/>
    <property type="molecule type" value="Genomic_DNA"/>
</dbReference>
<dbReference type="InterPro" id="IPR015867">
    <property type="entry name" value="N-reg_PII/ATP_PRibTrfase_C"/>
</dbReference>
<gene>
    <name evidence="8" type="ORF">HMPREF1218_0958</name>
</gene>
<dbReference type="PATRIC" id="fig|1081904.3.peg.1411"/>
<dbReference type="Gene3D" id="3.30.70.120">
    <property type="match status" value="1"/>
</dbReference>
<feature type="transmembrane region" description="Helical" evidence="6">
    <location>
        <begin position="112"/>
        <end position="131"/>
    </location>
</feature>
<keyword evidence="4 6" id="KW-1133">Transmembrane helix</keyword>
<proteinExistence type="predicted"/>
<comment type="caution">
    <text evidence="8">The sequence shown here is derived from an EMBL/GenBank/DDBJ whole genome shotgun (WGS) entry which is preliminary data.</text>
</comment>
<evidence type="ECO:0000256" key="6">
    <source>
        <dbReference type="SAM" id="Phobius"/>
    </source>
</evidence>
<dbReference type="PANTHER" id="PTHR33545:SF5">
    <property type="entry name" value="UPF0750 MEMBRANE PROTEIN YITT"/>
    <property type="match status" value="1"/>
</dbReference>
<accession>U2MHE2</accession>
<organism evidence="8 9">
    <name type="scientific">Hoylesella pleuritidis F0068</name>
    <dbReference type="NCBI Taxonomy" id="1081904"/>
    <lineage>
        <taxon>Bacteria</taxon>
        <taxon>Pseudomonadati</taxon>
        <taxon>Bacteroidota</taxon>
        <taxon>Bacteroidia</taxon>
        <taxon>Bacteroidales</taxon>
        <taxon>Prevotellaceae</taxon>
        <taxon>Hoylesella</taxon>
    </lineage>
</organism>
<feature type="transmembrane region" description="Helical" evidence="6">
    <location>
        <begin position="179"/>
        <end position="197"/>
    </location>
</feature>